<reference evidence="1 2" key="1">
    <citation type="submission" date="2017-05" db="EMBL/GenBank/DDBJ databases">
        <authorList>
            <person name="Varghese N."/>
            <person name="Submissions S."/>
        </authorList>
    </citation>
    <scope>NUCLEOTIDE SEQUENCE [LARGE SCALE GENOMIC DNA]</scope>
    <source>
        <strain evidence="1 2">DSM 29371</strain>
    </source>
</reference>
<keyword evidence="2" id="KW-1185">Reference proteome</keyword>
<dbReference type="AlphaFoldDB" id="A0A521ESK3"/>
<evidence type="ECO:0000313" key="1">
    <source>
        <dbReference type="EMBL" id="SMO86391.1"/>
    </source>
</evidence>
<sequence length="59" mass="6810">MGVFENEVTATCFNSVVSQLSRYPTQKGDIQLNKYNQSTDNQKDKIKHAVLFLLLYLRT</sequence>
<gene>
    <name evidence="1" type="ORF">SAMN06265171_109134</name>
</gene>
<proteinExistence type="predicted"/>
<dbReference type="EMBL" id="FXTC01000009">
    <property type="protein sequence ID" value="SMO86391.1"/>
    <property type="molecule type" value="Genomic_DNA"/>
</dbReference>
<accession>A0A521ESK3</accession>
<dbReference type="Proteomes" id="UP000316916">
    <property type="component" value="Unassembled WGS sequence"/>
</dbReference>
<name>A0A521ESK3_9FLAO</name>
<organism evidence="1 2">
    <name type="scientific">Chryseobacterium rhizoplanae</name>
    <dbReference type="NCBI Taxonomy" id="1609531"/>
    <lineage>
        <taxon>Bacteria</taxon>
        <taxon>Pseudomonadati</taxon>
        <taxon>Bacteroidota</taxon>
        <taxon>Flavobacteriia</taxon>
        <taxon>Flavobacteriales</taxon>
        <taxon>Weeksellaceae</taxon>
        <taxon>Chryseobacterium group</taxon>
        <taxon>Chryseobacterium</taxon>
    </lineage>
</organism>
<protein>
    <submittedName>
        <fullName evidence="1">Uncharacterized protein</fullName>
    </submittedName>
</protein>
<evidence type="ECO:0000313" key="2">
    <source>
        <dbReference type="Proteomes" id="UP000316916"/>
    </source>
</evidence>